<accession>A0ABQ8J8D1</accession>
<gene>
    <name evidence="1" type="ORF">DERP_004150</name>
</gene>
<sequence length="71" mass="8298">MTKNEIKRRKQGKKKSCFAVYMRIGDTCLACQSKPKKPNQKSKESFAVFFLSKSFRLNLLKQTLRKANKKI</sequence>
<evidence type="ECO:0000313" key="1">
    <source>
        <dbReference type="EMBL" id="KAH9418824.1"/>
    </source>
</evidence>
<reference evidence="1 2" key="2">
    <citation type="journal article" date="2022" name="Mol. Biol. Evol.">
        <title>Comparative Genomics Reveals Insights into the Divergent Evolution of Astigmatic Mites and Household Pest Adaptations.</title>
        <authorList>
            <person name="Xiong Q."/>
            <person name="Wan A.T."/>
            <person name="Liu X."/>
            <person name="Fung C.S."/>
            <person name="Xiao X."/>
            <person name="Malainual N."/>
            <person name="Hou J."/>
            <person name="Wang L."/>
            <person name="Wang M."/>
            <person name="Yang K.Y."/>
            <person name="Cui Y."/>
            <person name="Leung E.L."/>
            <person name="Nong W."/>
            <person name="Shin S.K."/>
            <person name="Au S.W."/>
            <person name="Jeong K.Y."/>
            <person name="Chew F.T."/>
            <person name="Hui J.H."/>
            <person name="Leung T.F."/>
            <person name="Tungtrongchitr A."/>
            <person name="Zhong N."/>
            <person name="Liu Z."/>
            <person name="Tsui S.K."/>
        </authorList>
    </citation>
    <scope>NUCLEOTIDE SEQUENCE [LARGE SCALE GENOMIC DNA]</scope>
    <source>
        <strain evidence="1">Derp</strain>
    </source>
</reference>
<protein>
    <submittedName>
        <fullName evidence="1">Uncharacterized protein</fullName>
    </submittedName>
</protein>
<comment type="caution">
    <text evidence="1">The sequence shown here is derived from an EMBL/GenBank/DDBJ whole genome shotgun (WGS) entry which is preliminary data.</text>
</comment>
<dbReference type="EMBL" id="NJHN03000062">
    <property type="protein sequence ID" value="KAH9418824.1"/>
    <property type="molecule type" value="Genomic_DNA"/>
</dbReference>
<name>A0ABQ8J8D1_DERPT</name>
<organism evidence="1 2">
    <name type="scientific">Dermatophagoides pteronyssinus</name>
    <name type="common">European house dust mite</name>
    <dbReference type="NCBI Taxonomy" id="6956"/>
    <lineage>
        <taxon>Eukaryota</taxon>
        <taxon>Metazoa</taxon>
        <taxon>Ecdysozoa</taxon>
        <taxon>Arthropoda</taxon>
        <taxon>Chelicerata</taxon>
        <taxon>Arachnida</taxon>
        <taxon>Acari</taxon>
        <taxon>Acariformes</taxon>
        <taxon>Sarcoptiformes</taxon>
        <taxon>Astigmata</taxon>
        <taxon>Psoroptidia</taxon>
        <taxon>Analgoidea</taxon>
        <taxon>Pyroglyphidae</taxon>
        <taxon>Dermatophagoidinae</taxon>
        <taxon>Dermatophagoides</taxon>
    </lineage>
</organism>
<reference evidence="1 2" key="1">
    <citation type="journal article" date="2018" name="J. Allergy Clin. Immunol.">
        <title>High-quality assembly of Dermatophagoides pteronyssinus genome and transcriptome reveals a wide range of novel allergens.</title>
        <authorList>
            <person name="Liu X.Y."/>
            <person name="Yang K.Y."/>
            <person name="Wang M.Q."/>
            <person name="Kwok J.S."/>
            <person name="Zeng X."/>
            <person name="Yang Z."/>
            <person name="Xiao X.J."/>
            <person name="Lau C.P."/>
            <person name="Li Y."/>
            <person name="Huang Z.M."/>
            <person name="Ba J.G."/>
            <person name="Yim A.K."/>
            <person name="Ouyang C.Y."/>
            <person name="Ngai S.M."/>
            <person name="Chan T.F."/>
            <person name="Leung E.L."/>
            <person name="Liu L."/>
            <person name="Liu Z.G."/>
            <person name="Tsui S.K."/>
        </authorList>
    </citation>
    <scope>NUCLEOTIDE SEQUENCE [LARGE SCALE GENOMIC DNA]</scope>
    <source>
        <strain evidence="1">Derp</strain>
    </source>
</reference>
<proteinExistence type="predicted"/>
<dbReference type="Proteomes" id="UP000887458">
    <property type="component" value="Unassembled WGS sequence"/>
</dbReference>
<evidence type="ECO:0000313" key="2">
    <source>
        <dbReference type="Proteomes" id="UP000887458"/>
    </source>
</evidence>
<keyword evidence="2" id="KW-1185">Reference proteome</keyword>